<sequence>MSVGTGGTARLAARGGYEGYRRWLLVFASGAVVLGLMHHADHVIRGNHSGWPFQAEVTPFTFSLLIYALILPGIYLTARGRSLPGYHLFVAGVGLALLGFVHFVPTGDHEAPIRDIYMIYESPLAGMFALVVLAGLIASVAALGAVAIGAIRARSRTTQGG</sequence>
<reference evidence="2" key="1">
    <citation type="submission" date="2020-02" db="EMBL/GenBank/DDBJ databases">
        <authorList>
            <person name="Meier V. D."/>
        </authorList>
    </citation>
    <scope>NUCLEOTIDE SEQUENCE</scope>
    <source>
        <strain evidence="2">AVDCRST_MAG12</strain>
    </source>
</reference>
<evidence type="ECO:0000313" key="2">
    <source>
        <dbReference type="EMBL" id="CAA9464748.1"/>
    </source>
</evidence>
<keyword evidence="1" id="KW-1133">Transmembrane helix</keyword>
<accession>A0A6J4R5G5</accession>
<feature type="transmembrane region" description="Helical" evidence="1">
    <location>
        <begin position="23"/>
        <end position="40"/>
    </location>
</feature>
<organism evidence="2">
    <name type="scientific">uncultured Rubrobacteraceae bacterium</name>
    <dbReference type="NCBI Taxonomy" id="349277"/>
    <lineage>
        <taxon>Bacteria</taxon>
        <taxon>Bacillati</taxon>
        <taxon>Actinomycetota</taxon>
        <taxon>Rubrobacteria</taxon>
        <taxon>Rubrobacterales</taxon>
        <taxon>Rubrobacteraceae</taxon>
        <taxon>environmental samples</taxon>
    </lineage>
</organism>
<dbReference type="EMBL" id="CADCVK010000023">
    <property type="protein sequence ID" value="CAA9464748.1"/>
    <property type="molecule type" value="Genomic_DNA"/>
</dbReference>
<feature type="transmembrane region" description="Helical" evidence="1">
    <location>
        <begin position="124"/>
        <end position="151"/>
    </location>
</feature>
<feature type="transmembrane region" description="Helical" evidence="1">
    <location>
        <begin position="60"/>
        <end position="78"/>
    </location>
</feature>
<protein>
    <submittedName>
        <fullName evidence="2">Uncharacterized protein</fullName>
    </submittedName>
</protein>
<name>A0A6J4R5G5_9ACTN</name>
<keyword evidence="1" id="KW-0472">Membrane</keyword>
<dbReference type="AlphaFoldDB" id="A0A6J4R5G5"/>
<evidence type="ECO:0000256" key="1">
    <source>
        <dbReference type="SAM" id="Phobius"/>
    </source>
</evidence>
<keyword evidence="1" id="KW-0812">Transmembrane</keyword>
<proteinExistence type="predicted"/>
<feature type="transmembrane region" description="Helical" evidence="1">
    <location>
        <begin position="85"/>
        <end position="104"/>
    </location>
</feature>
<gene>
    <name evidence="2" type="ORF">AVDCRST_MAG12-184</name>
</gene>